<dbReference type="OrthoDB" id="1524390at2759"/>
<name>A0A9R1XE08_LACSA</name>
<dbReference type="Proteomes" id="UP000235145">
    <property type="component" value="Unassembled WGS sequence"/>
</dbReference>
<dbReference type="GO" id="GO:0005737">
    <property type="term" value="C:cytoplasm"/>
    <property type="evidence" value="ECO:0000318"/>
    <property type="project" value="GO_Central"/>
</dbReference>
<protein>
    <recommendedName>
        <fullName evidence="7">Heat shock protein 70</fullName>
    </recommendedName>
</protein>
<dbReference type="GO" id="GO:0044183">
    <property type="term" value="F:protein folding chaperone"/>
    <property type="evidence" value="ECO:0000318"/>
    <property type="project" value="GO_Central"/>
</dbReference>
<proteinExistence type="inferred from homology"/>
<dbReference type="Pfam" id="PF00012">
    <property type="entry name" value="HSP70"/>
    <property type="match status" value="1"/>
</dbReference>
<dbReference type="InterPro" id="IPR043129">
    <property type="entry name" value="ATPase_NBD"/>
</dbReference>
<dbReference type="FunFam" id="3.30.420.40:FF:000026">
    <property type="entry name" value="Heat shock protein 70"/>
    <property type="match status" value="1"/>
</dbReference>
<dbReference type="GO" id="GO:0042026">
    <property type="term" value="P:protein refolding"/>
    <property type="evidence" value="ECO:0000318"/>
    <property type="project" value="GO_Central"/>
</dbReference>
<evidence type="ECO:0008006" key="7">
    <source>
        <dbReference type="Google" id="ProtNLM"/>
    </source>
</evidence>
<dbReference type="Gene3D" id="3.30.420.40">
    <property type="match status" value="2"/>
</dbReference>
<dbReference type="Gramene" id="rna-gnl|WGS:NBSK|LSAT_4X72600_mrna">
    <property type="protein sequence ID" value="cds-PLY69366.1"/>
    <property type="gene ID" value="gene-LSAT_4X72600"/>
</dbReference>
<dbReference type="NCBIfam" id="NF001413">
    <property type="entry name" value="PRK00290.1"/>
    <property type="match status" value="1"/>
</dbReference>
<evidence type="ECO:0000256" key="3">
    <source>
        <dbReference type="ARBA" id="ARBA00022840"/>
    </source>
</evidence>
<evidence type="ECO:0000256" key="1">
    <source>
        <dbReference type="ARBA" id="ARBA00007381"/>
    </source>
</evidence>
<dbReference type="GO" id="GO:0016887">
    <property type="term" value="F:ATP hydrolysis activity"/>
    <property type="evidence" value="ECO:0000318"/>
    <property type="project" value="GO_Central"/>
</dbReference>
<evidence type="ECO:0000256" key="4">
    <source>
        <dbReference type="RuleBase" id="RU003322"/>
    </source>
</evidence>
<dbReference type="PROSITE" id="PS00297">
    <property type="entry name" value="HSP70_1"/>
    <property type="match status" value="1"/>
</dbReference>
<keyword evidence="2 4" id="KW-0547">Nucleotide-binding</keyword>
<dbReference type="GO" id="GO:0140662">
    <property type="term" value="F:ATP-dependent protein folding chaperone"/>
    <property type="evidence" value="ECO:0007669"/>
    <property type="project" value="InterPro"/>
</dbReference>
<dbReference type="EMBL" id="NBSK02000004">
    <property type="protein sequence ID" value="KAJ0209376.1"/>
    <property type="molecule type" value="Genomic_DNA"/>
</dbReference>
<organism evidence="5 6">
    <name type="scientific">Lactuca sativa</name>
    <name type="common">Garden lettuce</name>
    <dbReference type="NCBI Taxonomy" id="4236"/>
    <lineage>
        <taxon>Eukaryota</taxon>
        <taxon>Viridiplantae</taxon>
        <taxon>Streptophyta</taxon>
        <taxon>Embryophyta</taxon>
        <taxon>Tracheophyta</taxon>
        <taxon>Spermatophyta</taxon>
        <taxon>Magnoliopsida</taxon>
        <taxon>eudicotyledons</taxon>
        <taxon>Gunneridae</taxon>
        <taxon>Pentapetalae</taxon>
        <taxon>asterids</taxon>
        <taxon>campanulids</taxon>
        <taxon>Asterales</taxon>
        <taxon>Asteraceae</taxon>
        <taxon>Cichorioideae</taxon>
        <taxon>Cichorieae</taxon>
        <taxon>Lactucinae</taxon>
        <taxon>Lactuca</taxon>
    </lineage>
</organism>
<keyword evidence="6" id="KW-1185">Reference proteome</keyword>
<dbReference type="FunFam" id="3.90.640.10:FF:000002">
    <property type="entry name" value="Heat shock 70 kDa"/>
    <property type="match status" value="1"/>
</dbReference>
<dbReference type="Gene3D" id="3.90.640.10">
    <property type="entry name" value="Actin, Chain A, domain 4"/>
    <property type="match status" value="1"/>
</dbReference>
<accession>A0A9R1XE08</accession>
<dbReference type="SUPFAM" id="SSF53067">
    <property type="entry name" value="Actin-like ATPase domain"/>
    <property type="match status" value="2"/>
</dbReference>
<evidence type="ECO:0000256" key="2">
    <source>
        <dbReference type="ARBA" id="ARBA00022741"/>
    </source>
</evidence>
<dbReference type="InterPro" id="IPR029047">
    <property type="entry name" value="HSP70_peptide-bd_sf"/>
</dbReference>
<dbReference type="PANTHER" id="PTHR19375">
    <property type="entry name" value="HEAT SHOCK PROTEIN 70KDA"/>
    <property type="match status" value="1"/>
</dbReference>
<dbReference type="PRINTS" id="PR00301">
    <property type="entry name" value="HEATSHOCK70"/>
</dbReference>
<dbReference type="Gene3D" id="3.30.30.30">
    <property type="match status" value="1"/>
</dbReference>
<dbReference type="FunFam" id="2.60.34.10:FF:000012">
    <property type="entry name" value="Heat shock 70 kDa protein"/>
    <property type="match status" value="1"/>
</dbReference>
<dbReference type="GO" id="GO:0031072">
    <property type="term" value="F:heat shock protein binding"/>
    <property type="evidence" value="ECO:0000318"/>
    <property type="project" value="GO_Central"/>
</dbReference>
<sequence>MGKTGDDAPAIGIDLGTTYSCVAVWKNDRIEIIPNAQGYRTTPSCVAFVDAARLIGDGAKNQATINPANTIFDAKRLIGRRFSDSKVQEDKKLWPFKVIEGPSDTPKIVVSYKGKAKEFLAEEISSMVLGRMKEIAESYVGKPVKDAVITVPAYFNDPQRQATKDAGTIAGLNVISMINEPTAAAIAYGLEEPFKMKEKKKKNVVVFDLGGGTFDVSILTMVEGEFGTFEVKAVAGDTHLGGEDFDNRMVDHCVKEFKRKWKKDLTPNKKALGRLRCACEKAKRILSSDTLTSIELDCLHEGIDFSMKFSRAKFEDINMEYFDRCIKTLEACLSDAKMKKPEVNEVILVGGSTRIPKVQCMLQKLFYQKELYKSLNPDEAVAYGAAVMAAKLSGNSDKRCRDLVLLDVTPLSLGIEVRGKSFSIVIPRNTPIPMKKSKNYFTSRDNQTCIDIMVYQGERAKSTDNHLLGKFSISGIPPAPKRVVTCIVYFEIDASGILTVTAEILSTGKMNKLMITNENRSLSKEKIEKMVKDAEDYKHEDQEYKKKVEAFNALEDCIYDMKNKIMNMGYSERLKIMERTIADTTKWIEHHEDASVDEVQAMKEYLESICMQEF</sequence>
<comment type="caution">
    <text evidence="5">The sequence shown here is derived from an EMBL/GenBank/DDBJ whole genome shotgun (WGS) entry which is preliminary data.</text>
</comment>
<dbReference type="GO" id="GO:0005524">
    <property type="term" value="F:ATP binding"/>
    <property type="evidence" value="ECO:0007669"/>
    <property type="project" value="UniProtKB-KW"/>
</dbReference>
<dbReference type="SUPFAM" id="SSF100934">
    <property type="entry name" value="Heat shock protein 70kD (HSP70), C-terminal subdomain"/>
    <property type="match status" value="1"/>
</dbReference>
<dbReference type="InterPro" id="IPR029048">
    <property type="entry name" value="HSP70_C_sf"/>
</dbReference>
<dbReference type="InterPro" id="IPR013126">
    <property type="entry name" value="Hsp_70_fam"/>
</dbReference>
<dbReference type="InterPro" id="IPR018181">
    <property type="entry name" value="Heat_shock_70_CS"/>
</dbReference>
<reference evidence="5 6" key="1">
    <citation type="journal article" date="2017" name="Nat. Commun.">
        <title>Genome assembly with in vitro proximity ligation data and whole-genome triplication in lettuce.</title>
        <authorList>
            <person name="Reyes-Chin-Wo S."/>
            <person name="Wang Z."/>
            <person name="Yang X."/>
            <person name="Kozik A."/>
            <person name="Arikit S."/>
            <person name="Song C."/>
            <person name="Xia L."/>
            <person name="Froenicke L."/>
            <person name="Lavelle D.O."/>
            <person name="Truco M.J."/>
            <person name="Xia R."/>
            <person name="Zhu S."/>
            <person name="Xu C."/>
            <person name="Xu H."/>
            <person name="Xu X."/>
            <person name="Cox K."/>
            <person name="Korf I."/>
            <person name="Meyers B.C."/>
            <person name="Michelmore R.W."/>
        </authorList>
    </citation>
    <scope>NUCLEOTIDE SEQUENCE [LARGE SCALE GENOMIC DNA]</scope>
    <source>
        <strain evidence="6">cv. Salinas</strain>
        <tissue evidence="5">Seedlings</tissue>
    </source>
</reference>
<evidence type="ECO:0000313" key="6">
    <source>
        <dbReference type="Proteomes" id="UP000235145"/>
    </source>
</evidence>
<dbReference type="FunFam" id="3.30.30.30:FF:000001">
    <property type="entry name" value="heat shock 70 kDa protein-like"/>
    <property type="match status" value="1"/>
</dbReference>
<dbReference type="Gene3D" id="2.60.34.10">
    <property type="entry name" value="Substrate Binding Domain Of DNAk, Chain A, domain 1"/>
    <property type="match status" value="1"/>
</dbReference>
<gene>
    <name evidence="5" type="ORF">LSAT_V11C400186870</name>
</gene>
<evidence type="ECO:0000313" key="5">
    <source>
        <dbReference type="EMBL" id="KAJ0209376.1"/>
    </source>
</evidence>
<dbReference type="PROSITE" id="PS00329">
    <property type="entry name" value="HSP70_2"/>
    <property type="match status" value="1"/>
</dbReference>
<dbReference type="AlphaFoldDB" id="A0A9R1XE08"/>
<dbReference type="Gene3D" id="1.20.1270.10">
    <property type="match status" value="1"/>
</dbReference>
<comment type="similarity">
    <text evidence="1 4">Belongs to the heat shock protein 70 family.</text>
</comment>
<dbReference type="SUPFAM" id="SSF100920">
    <property type="entry name" value="Heat shock protein 70kD (HSP70), peptide-binding domain"/>
    <property type="match status" value="1"/>
</dbReference>
<keyword evidence="3 4" id="KW-0067">ATP-binding</keyword>